<evidence type="ECO:0000256" key="1">
    <source>
        <dbReference type="SAM" id="Phobius"/>
    </source>
</evidence>
<protein>
    <submittedName>
        <fullName evidence="2">Uncharacterized protein</fullName>
    </submittedName>
</protein>
<gene>
    <name evidence="2" type="ordered locus">Dvul_1773</name>
</gene>
<keyword evidence="1" id="KW-0472">Membrane</keyword>
<sequence precursor="true">MLQRRNSSPLGIPLLVCLAGLSFATWVAFADSQETCISTGCQLFSDLSYAGVSLWHVGMFAFATLSLAALLGRTGLGLALAGLFLLGDIALLALMAFIAPCANCLIIATLFALSYAAFRAAKASPREPLGFPWLLFIWALLCSSNLVSLAEERLSPWILQGTPEASVRIYFSPSCPACRDAIMGLLPSAKDVAFIPVAENDDDLNAIAVMQGQIAEGSSFFLAYRRATEATPRPVALLSATQEASLRFKLLRNKAHVFAAGSNRLPLIQTHGLAKLPGIGSNAPAADATLPLQPLEFEGCSGQPSAAPCPDATAR</sequence>
<keyword evidence="1" id="KW-1133">Transmembrane helix</keyword>
<feature type="transmembrane region" description="Helical" evidence="1">
    <location>
        <begin position="54"/>
        <end position="71"/>
    </location>
</feature>
<proteinExistence type="predicted"/>
<reference evidence="3" key="1">
    <citation type="journal article" date="2009" name="Environ. Microbiol.">
        <title>Contribution of mobile genetic elements to Desulfovibrio vulgaris genome plasticity.</title>
        <authorList>
            <person name="Walker C.B."/>
            <person name="Stolyar S."/>
            <person name="Chivian D."/>
            <person name="Pinel N."/>
            <person name="Gabster J.A."/>
            <person name="Dehal P.S."/>
            <person name="He Z."/>
            <person name="Yang Z.K."/>
            <person name="Yen H.C."/>
            <person name="Zhou J."/>
            <person name="Wall J.D."/>
            <person name="Hazen T.C."/>
            <person name="Arkin A.P."/>
            <person name="Stahl D.A."/>
        </authorList>
    </citation>
    <scope>NUCLEOTIDE SEQUENCE [LARGE SCALE GENOMIC DNA]</scope>
    <source>
        <strain evidence="3">DP4</strain>
    </source>
</reference>
<accession>A0A0H3A914</accession>
<feature type="transmembrane region" description="Helical" evidence="1">
    <location>
        <begin position="78"/>
        <end position="111"/>
    </location>
</feature>
<keyword evidence="1" id="KW-0812">Transmembrane</keyword>
<evidence type="ECO:0000313" key="2">
    <source>
        <dbReference type="EMBL" id="ABM28790.1"/>
    </source>
</evidence>
<name>A0A0H3A914_NITV4</name>
<organism evidence="2 3">
    <name type="scientific">Nitratidesulfovibrio vulgaris (strain DP4)</name>
    <name type="common">Desulfovibrio vulgaris</name>
    <dbReference type="NCBI Taxonomy" id="391774"/>
    <lineage>
        <taxon>Bacteria</taxon>
        <taxon>Pseudomonadati</taxon>
        <taxon>Thermodesulfobacteriota</taxon>
        <taxon>Desulfovibrionia</taxon>
        <taxon>Desulfovibrionales</taxon>
        <taxon>Desulfovibrionaceae</taxon>
        <taxon>Nitratidesulfovibrio</taxon>
    </lineage>
</organism>
<feature type="transmembrane region" description="Helical" evidence="1">
    <location>
        <begin position="131"/>
        <end position="150"/>
    </location>
</feature>
<dbReference type="AlphaFoldDB" id="A0A0H3A914"/>
<dbReference type="Proteomes" id="UP000009173">
    <property type="component" value="Chromosome"/>
</dbReference>
<dbReference type="KEGG" id="dvl:Dvul_1773"/>
<dbReference type="HOGENOM" id="CLU_071793_0_0_7"/>
<dbReference type="EMBL" id="CP000527">
    <property type="protein sequence ID" value="ABM28790.1"/>
    <property type="molecule type" value="Genomic_DNA"/>
</dbReference>
<evidence type="ECO:0000313" key="3">
    <source>
        <dbReference type="Proteomes" id="UP000009173"/>
    </source>
</evidence>